<dbReference type="InterPro" id="IPR032800">
    <property type="entry name" value="TRP_N"/>
</dbReference>
<evidence type="ECO:0000256" key="6">
    <source>
        <dbReference type="ARBA" id="ARBA00023136"/>
    </source>
</evidence>
<protein>
    <submittedName>
        <fullName evidence="10">TRP-domain-containing protein</fullName>
    </submittedName>
</protein>
<dbReference type="InParanoid" id="A0A3N4L522"/>
<evidence type="ECO:0000313" key="11">
    <source>
        <dbReference type="Proteomes" id="UP000277580"/>
    </source>
</evidence>
<comment type="subcellular location">
    <subcellularLocation>
        <location evidence="1">Membrane</location>
        <topology evidence="1">Multi-pass membrane protein</topology>
    </subcellularLocation>
</comment>
<feature type="domain" description="ML-like" evidence="9">
    <location>
        <begin position="42"/>
        <end position="181"/>
    </location>
</feature>
<dbReference type="InterPro" id="IPR040241">
    <property type="entry name" value="TRP_Flc/Pkd2-like"/>
</dbReference>
<dbReference type="EMBL" id="ML119108">
    <property type="protein sequence ID" value="RPB16602.1"/>
    <property type="molecule type" value="Genomic_DNA"/>
</dbReference>
<proteinExistence type="inferred from homology"/>
<dbReference type="AlphaFoldDB" id="A0A3N4L522"/>
<dbReference type="GO" id="GO:0016020">
    <property type="term" value="C:membrane"/>
    <property type="evidence" value="ECO:0007669"/>
    <property type="project" value="UniProtKB-SubCell"/>
</dbReference>
<feature type="transmembrane region" description="Helical" evidence="8">
    <location>
        <begin position="452"/>
        <end position="474"/>
    </location>
</feature>
<keyword evidence="4" id="KW-0732">Signal</keyword>
<feature type="transmembrane region" description="Helical" evidence="8">
    <location>
        <begin position="529"/>
        <end position="549"/>
    </location>
</feature>
<keyword evidence="5 8" id="KW-1133">Transmembrane helix</keyword>
<evidence type="ECO:0000256" key="8">
    <source>
        <dbReference type="SAM" id="Phobius"/>
    </source>
</evidence>
<evidence type="ECO:0000313" key="10">
    <source>
        <dbReference type="EMBL" id="RPB16602.1"/>
    </source>
</evidence>
<evidence type="ECO:0000256" key="1">
    <source>
        <dbReference type="ARBA" id="ARBA00004141"/>
    </source>
</evidence>
<dbReference type="GO" id="GO:0009272">
    <property type="term" value="P:fungal-type cell wall biogenesis"/>
    <property type="evidence" value="ECO:0007669"/>
    <property type="project" value="TreeGrafter"/>
</dbReference>
<evidence type="ECO:0000256" key="7">
    <source>
        <dbReference type="SAM" id="MobiDB-lite"/>
    </source>
</evidence>
<feature type="transmembrane region" description="Helical" evidence="8">
    <location>
        <begin position="555"/>
        <end position="574"/>
    </location>
</feature>
<evidence type="ECO:0000256" key="5">
    <source>
        <dbReference type="ARBA" id="ARBA00022989"/>
    </source>
</evidence>
<reference evidence="10 11" key="1">
    <citation type="journal article" date="2018" name="Nat. Ecol. Evol.">
        <title>Pezizomycetes genomes reveal the molecular basis of ectomycorrhizal truffle lifestyle.</title>
        <authorList>
            <person name="Murat C."/>
            <person name="Payen T."/>
            <person name="Noel B."/>
            <person name="Kuo A."/>
            <person name="Morin E."/>
            <person name="Chen J."/>
            <person name="Kohler A."/>
            <person name="Krizsan K."/>
            <person name="Balestrini R."/>
            <person name="Da Silva C."/>
            <person name="Montanini B."/>
            <person name="Hainaut M."/>
            <person name="Levati E."/>
            <person name="Barry K.W."/>
            <person name="Belfiori B."/>
            <person name="Cichocki N."/>
            <person name="Clum A."/>
            <person name="Dockter R.B."/>
            <person name="Fauchery L."/>
            <person name="Guy J."/>
            <person name="Iotti M."/>
            <person name="Le Tacon F."/>
            <person name="Lindquist E.A."/>
            <person name="Lipzen A."/>
            <person name="Malagnac F."/>
            <person name="Mello A."/>
            <person name="Molinier V."/>
            <person name="Miyauchi S."/>
            <person name="Poulain J."/>
            <person name="Riccioni C."/>
            <person name="Rubini A."/>
            <person name="Sitrit Y."/>
            <person name="Splivallo R."/>
            <person name="Traeger S."/>
            <person name="Wang M."/>
            <person name="Zifcakova L."/>
            <person name="Wipf D."/>
            <person name="Zambonelli A."/>
            <person name="Paolocci F."/>
            <person name="Nowrousian M."/>
            <person name="Ottonello S."/>
            <person name="Baldrian P."/>
            <person name="Spatafora J.W."/>
            <person name="Henrissat B."/>
            <person name="Nagy L.G."/>
            <person name="Aury J.M."/>
            <person name="Wincker P."/>
            <person name="Grigoriev I.V."/>
            <person name="Bonfante P."/>
            <person name="Martin F.M."/>
        </authorList>
    </citation>
    <scope>NUCLEOTIDE SEQUENCE [LARGE SCALE GENOMIC DNA]</scope>
    <source>
        <strain evidence="10 11">CCBAS932</strain>
    </source>
</reference>
<dbReference type="PANTHER" id="PTHR31145">
    <property type="entry name" value="INTEGRAL MEMBRANE PROTEIN (AFU_ORTHOLOGUE AFUA_7G01610)"/>
    <property type="match status" value="1"/>
</dbReference>
<sequence>MLLRKLLPGTSAFSSSFNPASSLISATLLFSAFGSLPVQAGDVLETNGFSSCLAGSDITVTRMNVKYDRSTNLVTFDLAGSSLRQQEVTAILTVTAYGKEVYRNEFDPCQKNLTQLCPLPEGSFSAQDTMTISDSYASMIPAIAFQVPDLDGMAKLELRSNDDGASLACLQSVVQNGKTADQTGVKYVTAGIAAAALVLSGVSAAGAAGAGSGAGPSPNFGDVMFWFQNIAMNGMMSVSYPPVYRSFANNFAWSTGVIPWESMQRSIDTFRADTGGKLDKMSIDYLLNATLVYSSDSSTEATNSTNSTTTRRSLEWAVGELLRRSDIDVDGTTISADATTTTNTTETAQDKVMHYVDGIQAYVEKLQIPSANTFMTVLLIFCIVIASIAVCILLFKVILEVWSFFASFPKALTGFRKRYWEFLAITIVRLVLILYGTWTLYCMYQFRNGDSWGAHLLAGVTLAVFTGVLAFFAVKIFRLARAEKAADAERMHNMTLNGSGEKPSYEKLFEHKDYMRRYGLFYDQFKSSFWWVFLPLIIYAFAKGAFIALGDGHGLIQTAGQLGCEVFLLILLLWNRPYNTKAGNVLNTIIAVVRVLSVACLIIFVEELGIAADTKTVTGVALIVIQSVLTAALAICIAVNAIYVTCKENPHIRKRKEMEKQRDADLTPLNARNSLLGDPLYRGASDGKGRYSQTPTHDSFNFNDASGPGSTFPLHHMTPAPQHTLHGRSASGQSSSGMGLMNAAAPIAFGEPHDRDHMVQYDEHRHQLPHSRGNY</sequence>
<feature type="compositionally biased region" description="Polar residues" evidence="7">
    <location>
        <begin position="691"/>
        <end position="704"/>
    </location>
</feature>
<keyword evidence="11" id="KW-1185">Reference proteome</keyword>
<dbReference type="SMART" id="SM01320">
    <property type="entry name" value="TRP_N"/>
    <property type="match status" value="1"/>
</dbReference>
<feature type="transmembrane region" description="Helical" evidence="8">
    <location>
        <begin position="617"/>
        <end position="646"/>
    </location>
</feature>
<gene>
    <name evidence="10" type="ORF">P167DRAFT_551372</name>
</gene>
<comment type="similarity">
    <text evidence="2">Belongs to the transient receptor potential (TRP) ion channel family.</text>
</comment>
<dbReference type="Pfam" id="PF14558">
    <property type="entry name" value="TRP_N"/>
    <property type="match status" value="1"/>
</dbReference>
<feature type="transmembrane region" description="Helical" evidence="8">
    <location>
        <begin position="374"/>
        <end position="399"/>
    </location>
</feature>
<keyword evidence="3 8" id="KW-0812">Transmembrane</keyword>
<dbReference type="GO" id="GO:0055085">
    <property type="term" value="P:transmembrane transport"/>
    <property type="evidence" value="ECO:0007669"/>
    <property type="project" value="TreeGrafter"/>
</dbReference>
<evidence type="ECO:0000256" key="4">
    <source>
        <dbReference type="ARBA" id="ARBA00022729"/>
    </source>
</evidence>
<organism evidence="10 11">
    <name type="scientific">Morchella conica CCBAS932</name>
    <dbReference type="NCBI Taxonomy" id="1392247"/>
    <lineage>
        <taxon>Eukaryota</taxon>
        <taxon>Fungi</taxon>
        <taxon>Dikarya</taxon>
        <taxon>Ascomycota</taxon>
        <taxon>Pezizomycotina</taxon>
        <taxon>Pezizomycetes</taxon>
        <taxon>Pezizales</taxon>
        <taxon>Morchellaceae</taxon>
        <taxon>Morchella</taxon>
    </lineage>
</organism>
<dbReference type="Proteomes" id="UP000277580">
    <property type="component" value="Unassembled WGS sequence"/>
</dbReference>
<dbReference type="OrthoDB" id="2115177at2759"/>
<evidence type="ECO:0000259" key="9">
    <source>
        <dbReference type="SMART" id="SM01320"/>
    </source>
</evidence>
<accession>A0A3N4L522</accession>
<evidence type="ECO:0000256" key="3">
    <source>
        <dbReference type="ARBA" id="ARBA00022692"/>
    </source>
</evidence>
<dbReference type="Pfam" id="PF06011">
    <property type="entry name" value="TRP"/>
    <property type="match status" value="1"/>
</dbReference>
<dbReference type="PANTHER" id="PTHR31145:SF5">
    <property type="entry name" value="DUF907 DOMAIN PROTEIN (AFU_ORTHOLOGUE AFUA_2G06100)"/>
    <property type="match status" value="1"/>
</dbReference>
<feature type="transmembrane region" description="Helical" evidence="8">
    <location>
        <begin position="586"/>
        <end position="605"/>
    </location>
</feature>
<dbReference type="InterPro" id="IPR010308">
    <property type="entry name" value="TRP_C"/>
</dbReference>
<evidence type="ECO:0000256" key="2">
    <source>
        <dbReference type="ARBA" id="ARBA00010642"/>
    </source>
</evidence>
<keyword evidence="6 8" id="KW-0472">Membrane</keyword>
<dbReference type="STRING" id="1392247.A0A3N4L522"/>
<name>A0A3N4L522_9PEZI</name>
<feature type="region of interest" description="Disordered" evidence="7">
    <location>
        <begin position="686"/>
        <end position="739"/>
    </location>
</feature>
<feature type="transmembrane region" description="Helical" evidence="8">
    <location>
        <begin position="419"/>
        <end position="440"/>
    </location>
</feature>